<evidence type="ECO:0000313" key="3">
    <source>
        <dbReference type="EMBL" id="MDX3038645.1"/>
    </source>
</evidence>
<accession>A0ABU4MQM5</accession>
<keyword evidence="1" id="KW-0143">Chaperone</keyword>
<dbReference type="Pfam" id="PF01025">
    <property type="entry name" value="GrpE"/>
    <property type="match status" value="1"/>
</dbReference>
<dbReference type="SUPFAM" id="SSF51064">
    <property type="entry name" value="Head domain of nucleotide exchange factor GrpE"/>
    <property type="match status" value="1"/>
</dbReference>
<dbReference type="RefSeq" id="WP_052682971.1">
    <property type="nucleotide sequence ID" value="NZ_JABXWF010000003.1"/>
</dbReference>
<evidence type="ECO:0000256" key="2">
    <source>
        <dbReference type="SAM" id="MobiDB-lite"/>
    </source>
</evidence>
<proteinExistence type="predicted"/>
<organism evidence="3 4">
    <name type="scientific">Streptomyces caniscabiei</name>
    <dbReference type="NCBI Taxonomy" id="2746961"/>
    <lineage>
        <taxon>Bacteria</taxon>
        <taxon>Bacillati</taxon>
        <taxon>Actinomycetota</taxon>
        <taxon>Actinomycetes</taxon>
        <taxon>Kitasatosporales</taxon>
        <taxon>Streptomycetaceae</taxon>
        <taxon>Streptomyces</taxon>
    </lineage>
</organism>
<sequence>MTAAENVERTGGTGEEPGALAARCAAWLLAERDRIEREVRATYERTTAGTHSPAGTHSSTGTLTTDAASQKPPGRTRSPRKPREEAPPDAAVPATAPAAAAPLILLLDRLAELSSPTSAAGTAPGVSGGDGGGSADPVLGWVRRSVLAALAASGVDPVEDRGPVDPTRHNVVATRADPSGLRGGTIAETVRPGYLWGEAVLRHQEVVVYVAPGKPGRAGTAAGSAPDGSGDPHETRDAPHSGEEGGPCHGTSREDPR</sequence>
<feature type="compositionally biased region" description="Polar residues" evidence="2">
    <location>
        <begin position="44"/>
        <end position="68"/>
    </location>
</feature>
<dbReference type="InterPro" id="IPR000740">
    <property type="entry name" value="GrpE"/>
</dbReference>
<dbReference type="Proteomes" id="UP001282474">
    <property type="component" value="Unassembled WGS sequence"/>
</dbReference>
<feature type="compositionally biased region" description="Basic and acidic residues" evidence="2">
    <location>
        <begin position="230"/>
        <end position="243"/>
    </location>
</feature>
<dbReference type="Gene3D" id="2.30.22.10">
    <property type="entry name" value="Head domain of nucleotide exchange factor GrpE"/>
    <property type="match status" value="1"/>
</dbReference>
<evidence type="ECO:0000313" key="4">
    <source>
        <dbReference type="Proteomes" id="UP001282474"/>
    </source>
</evidence>
<comment type="caution">
    <text evidence="3">The sequence shown here is derived from an EMBL/GenBank/DDBJ whole genome shotgun (WGS) entry which is preliminary data.</text>
</comment>
<gene>
    <name evidence="3" type="primary">grpE</name>
    <name evidence="3" type="ORF">PV383_15895</name>
</gene>
<feature type="region of interest" description="Disordered" evidence="2">
    <location>
        <begin position="214"/>
        <end position="257"/>
    </location>
</feature>
<evidence type="ECO:0000256" key="1">
    <source>
        <dbReference type="ARBA" id="ARBA00023186"/>
    </source>
</evidence>
<reference evidence="3 4" key="1">
    <citation type="journal article" date="2023" name="Microb. Genom.">
        <title>Mesoterricola silvestris gen. nov., sp. nov., Mesoterricola sediminis sp. nov., Geothrix oryzae sp. nov., Geothrix edaphica sp. nov., Geothrix rubra sp. nov., and Geothrix limicola sp. nov., six novel members of Acidobacteriota isolated from soils.</title>
        <authorList>
            <person name="Weisberg A.J."/>
            <person name="Pearce E."/>
            <person name="Kramer C.G."/>
            <person name="Chang J.H."/>
            <person name="Clarke C.R."/>
        </authorList>
    </citation>
    <scope>NUCLEOTIDE SEQUENCE [LARGE SCALE GENOMIC DNA]</scope>
    <source>
        <strain evidence="3 4">NE20-4-1</strain>
    </source>
</reference>
<keyword evidence="4" id="KW-1185">Reference proteome</keyword>
<dbReference type="EMBL" id="JARAWJ010000010">
    <property type="protein sequence ID" value="MDX3038645.1"/>
    <property type="molecule type" value="Genomic_DNA"/>
</dbReference>
<feature type="region of interest" description="Disordered" evidence="2">
    <location>
        <begin position="1"/>
        <end position="20"/>
    </location>
</feature>
<dbReference type="InterPro" id="IPR009012">
    <property type="entry name" value="GrpE_head"/>
</dbReference>
<feature type="region of interest" description="Disordered" evidence="2">
    <location>
        <begin position="40"/>
        <end position="95"/>
    </location>
</feature>
<name>A0ABU4MQM5_9ACTN</name>
<protein>
    <submittedName>
        <fullName evidence="3">Nucleotide exchange factor GrpE</fullName>
    </submittedName>
</protein>